<evidence type="ECO:0000259" key="3">
    <source>
        <dbReference type="PROSITE" id="PS50158"/>
    </source>
</evidence>
<sequence>MIQPTPSSYVEGEGFYTKDKPGLPWACHELFMLWPVNTAQAVNTIHEVSTASTQVNATYFTNIDNLSESVICSFFASQPNSSQLVNDDLEQIHPGDIEEMDLRWQMVMLTMRAIKFLKKTEKKLTVNDNETRRKLTVNGNETIGFDKSKVECYNCHKSRHFARECRAPRNQDNKHKKRSKRSLPLETSTSTDLVSCDGLGGYD</sequence>
<evidence type="ECO:0000256" key="1">
    <source>
        <dbReference type="PROSITE-ProRule" id="PRU00047"/>
    </source>
</evidence>
<evidence type="ECO:0000256" key="2">
    <source>
        <dbReference type="SAM" id="MobiDB-lite"/>
    </source>
</evidence>
<dbReference type="SUPFAM" id="SSF57756">
    <property type="entry name" value="Retrovirus zinc finger-like domains"/>
    <property type="match status" value="1"/>
</dbReference>
<evidence type="ECO:0000313" key="4">
    <source>
        <dbReference type="EMBL" id="GEU74893.1"/>
    </source>
</evidence>
<dbReference type="Gene3D" id="4.10.60.10">
    <property type="entry name" value="Zinc finger, CCHC-type"/>
    <property type="match status" value="1"/>
</dbReference>
<dbReference type="InterPro" id="IPR001878">
    <property type="entry name" value="Znf_CCHC"/>
</dbReference>
<gene>
    <name evidence="4" type="ORF">Tci_046871</name>
</gene>
<protein>
    <recommendedName>
        <fullName evidence="3">CCHC-type domain-containing protein</fullName>
    </recommendedName>
</protein>
<dbReference type="AlphaFoldDB" id="A0A6L2MLP4"/>
<dbReference type="GO" id="GO:0008270">
    <property type="term" value="F:zinc ion binding"/>
    <property type="evidence" value="ECO:0007669"/>
    <property type="project" value="UniProtKB-KW"/>
</dbReference>
<dbReference type="InterPro" id="IPR036875">
    <property type="entry name" value="Znf_CCHC_sf"/>
</dbReference>
<accession>A0A6L2MLP4</accession>
<organism evidence="4">
    <name type="scientific">Tanacetum cinerariifolium</name>
    <name type="common">Dalmatian daisy</name>
    <name type="synonym">Chrysanthemum cinerariifolium</name>
    <dbReference type="NCBI Taxonomy" id="118510"/>
    <lineage>
        <taxon>Eukaryota</taxon>
        <taxon>Viridiplantae</taxon>
        <taxon>Streptophyta</taxon>
        <taxon>Embryophyta</taxon>
        <taxon>Tracheophyta</taxon>
        <taxon>Spermatophyta</taxon>
        <taxon>Magnoliopsida</taxon>
        <taxon>eudicotyledons</taxon>
        <taxon>Gunneridae</taxon>
        <taxon>Pentapetalae</taxon>
        <taxon>asterids</taxon>
        <taxon>campanulids</taxon>
        <taxon>Asterales</taxon>
        <taxon>Asteraceae</taxon>
        <taxon>Asteroideae</taxon>
        <taxon>Anthemideae</taxon>
        <taxon>Anthemidinae</taxon>
        <taxon>Tanacetum</taxon>
    </lineage>
</organism>
<comment type="caution">
    <text evidence="4">The sequence shown here is derived from an EMBL/GenBank/DDBJ whole genome shotgun (WGS) entry which is preliminary data.</text>
</comment>
<proteinExistence type="predicted"/>
<dbReference type="GO" id="GO:0003676">
    <property type="term" value="F:nucleic acid binding"/>
    <property type="evidence" value="ECO:0007669"/>
    <property type="project" value="InterPro"/>
</dbReference>
<keyword evidence="1" id="KW-0862">Zinc</keyword>
<feature type="region of interest" description="Disordered" evidence="2">
    <location>
        <begin position="167"/>
        <end position="191"/>
    </location>
</feature>
<reference evidence="4" key="1">
    <citation type="journal article" date="2019" name="Sci. Rep.">
        <title>Draft genome of Tanacetum cinerariifolium, the natural source of mosquito coil.</title>
        <authorList>
            <person name="Yamashiro T."/>
            <person name="Shiraishi A."/>
            <person name="Satake H."/>
            <person name="Nakayama K."/>
        </authorList>
    </citation>
    <scope>NUCLEOTIDE SEQUENCE</scope>
</reference>
<dbReference type="SMART" id="SM00343">
    <property type="entry name" value="ZnF_C2HC"/>
    <property type="match status" value="1"/>
</dbReference>
<keyword evidence="1" id="KW-0863">Zinc-finger</keyword>
<dbReference type="PROSITE" id="PS50158">
    <property type="entry name" value="ZF_CCHC"/>
    <property type="match status" value="1"/>
</dbReference>
<dbReference type="EMBL" id="BKCJ010006972">
    <property type="protein sequence ID" value="GEU74893.1"/>
    <property type="molecule type" value="Genomic_DNA"/>
</dbReference>
<keyword evidence="1" id="KW-0479">Metal-binding</keyword>
<name>A0A6L2MLP4_TANCI</name>
<feature type="domain" description="CCHC-type" evidence="3">
    <location>
        <begin position="152"/>
        <end position="166"/>
    </location>
</feature>